<feature type="region of interest" description="Disordered" evidence="1">
    <location>
        <begin position="173"/>
        <end position="200"/>
    </location>
</feature>
<feature type="compositionally biased region" description="Basic and acidic residues" evidence="1">
    <location>
        <begin position="173"/>
        <end position="187"/>
    </location>
</feature>
<dbReference type="AlphaFoldDB" id="A0A2T3AG18"/>
<dbReference type="InParanoid" id="A0A2T3AG18"/>
<organism evidence="2 3">
    <name type="scientific">Coniella lustricola</name>
    <dbReference type="NCBI Taxonomy" id="2025994"/>
    <lineage>
        <taxon>Eukaryota</taxon>
        <taxon>Fungi</taxon>
        <taxon>Dikarya</taxon>
        <taxon>Ascomycota</taxon>
        <taxon>Pezizomycotina</taxon>
        <taxon>Sordariomycetes</taxon>
        <taxon>Sordariomycetidae</taxon>
        <taxon>Diaporthales</taxon>
        <taxon>Schizoparmaceae</taxon>
        <taxon>Coniella</taxon>
    </lineage>
</organism>
<name>A0A2T3AG18_9PEZI</name>
<accession>A0A2T3AG18</accession>
<gene>
    <name evidence="2" type="ORF">BD289DRAFT_118403</name>
</gene>
<sequence length="323" mass="35627">MVVEAERLSSIGAEHQVCRGRRHQRGLGALGRRCCRTSRRLDGRREVLECFQCGLLRRIGLGCQRVSLLGRALERPRAEHPDEDEQQGGQHELGPGAAMGKKPLEGKQACGHLGIVKTGWSCRYGPVGTRRRRPDRDVLAASGRWGVVERPQRERVGAWKDLWRGPGRLSSERERFLASSREEDKSLGRRQGPASGEAARVSVPLARPSYGISAWLGSVNCERCSRGWTIYAVSSWKSPQIKEHGALSRENAVVLLLSISQDFTAQLGWPASLAAGTDTRTLQQTRQTAFFFGFLHKGSTRVRVTSGHVHDGALPLENPLGTT</sequence>
<dbReference type="EMBL" id="KZ678394">
    <property type="protein sequence ID" value="PSR97119.1"/>
    <property type="molecule type" value="Genomic_DNA"/>
</dbReference>
<evidence type="ECO:0000256" key="1">
    <source>
        <dbReference type="SAM" id="MobiDB-lite"/>
    </source>
</evidence>
<protein>
    <submittedName>
        <fullName evidence="2">Uncharacterized protein</fullName>
    </submittedName>
</protein>
<feature type="region of interest" description="Disordered" evidence="1">
    <location>
        <begin position="77"/>
        <end position="104"/>
    </location>
</feature>
<reference evidence="2 3" key="1">
    <citation type="journal article" date="2018" name="Mycol. Prog.">
        <title>Coniella lustricola, a new species from submerged detritus.</title>
        <authorList>
            <person name="Raudabaugh D.B."/>
            <person name="Iturriaga T."/>
            <person name="Carver A."/>
            <person name="Mondo S."/>
            <person name="Pangilinan J."/>
            <person name="Lipzen A."/>
            <person name="He G."/>
            <person name="Amirebrahimi M."/>
            <person name="Grigoriev I.V."/>
            <person name="Miller A.N."/>
        </authorList>
    </citation>
    <scope>NUCLEOTIDE SEQUENCE [LARGE SCALE GENOMIC DNA]</scope>
    <source>
        <strain evidence="2 3">B22-T-1</strain>
    </source>
</reference>
<evidence type="ECO:0000313" key="3">
    <source>
        <dbReference type="Proteomes" id="UP000241462"/>
    </source>
</evidence>
<proteinExistence type="predicted"/>
<keyword evidence="3" id="KW-1185">Reference proteome</keyword>
<dbReference type="Proteomes" id="UP000241462">
    <property type="component" value="Unassembled WGS sequence"/>
</dbReference>
<evidence type="ECO:0000313" key="2">
    <source>
        <dbReference type="EMBL" id="PSR97119.1"/>
    </source>
</evidence>